<accession>A0AA43QK54</accession>
<feature type="region of interest" description="Disordered" evidence="2">
    <location>
        <begin position="280"/>
        <end position="304"/>
    </location>
</feature>
<organism evidence="3 4">
    <name type="scientific">Ramalina farinacea</name>
    <dbReference type="NCBI Taxonomy" id="258253"/>
    <lineage>
        <taxon>Eukaryota</taxon>
        <taxon>Fungi</taxon>
        <taxon>Dikarya</taxon>
        <taxon>Ascomycota</taxon>
        <taxon>Pezizomycotina</taxon>
        <taxon>Lecanoromycetes</taxon>
        <taxon>OSLEUM clade</taxon>
        <taxon>Lecanoromycetidae</taxon>
        <taxon>Lecanorales</taxon>
        <taxon>Lecanorineae</taxon>
        <taxon>Ramalinaceae</taxon>
        <taxon>Ramalina</taxon>
    </lineage>
</organism>
<keyword evidence="1" id="KW-0175">Coiled coil</keyword>
<dbReference type="AlphaFoldDB" id="A0AA43QK54"/>
<protein>
    <submittedName>
        <fullName evidence="3">Uncharacterized protein</fullName>
    </submittedName>
</protein>
<feature type="compositionally biased region" description="Low complexity" evidence="2">
    <location>
        <begin position="128"/>
        <end position="149"/>
    </location>
</feature>
<feature type="region of interest" description="Disordered" evidence="2">
    <location>
        <begin position="113"/>
        <end position="229"/>
    </location>
</feature>
<feature type="compositionally biased region" description="Polar residues" evidence="2">
    <location>
        <begin position="150"/>
        <end position="159"/>
    </location>
</feature>
<comment type="caution">
    <text evidence="3">The sequence shown here is derived from an EMBL/GenBank/DDBJ whole genome shotgun (WGS) entry which is preliminary data.</text>
</comment>
<gene>
    <name evidence="3" type="ORF">OHK93_007267</name>
</gene>
<sequence>MALEKDNFQLREQDLNLRGQILVHQKESADLREQLFNLQEKSKHSERNACDAAEAYDFELSRFKTKVSDKLQQFSLRRRQADDRYATALNEAQRSRTESLQDSEHLVSSAVRELQGRKVGSNEGIQSPAEQPQEMPRQRQPISSRISSQGVNHGDSSAGSGPRAPTVSMVEDEPAVGTAASPQAPDKASKRRSAVVEASGAAASRERGVAKKVKTADQNSAHREEKRFGRSYPAIDSLLGKDEVAYQEALEQIGAKTPPIPEESSYERLKVVVGAKGMPRKGFLGKTDASSQESSGTGGKKANG</sequence>
<evidence type="ECO:0000313" key="3">
    <source>
        <dbReference type="EMBL" id="MDI1487993.1"/>
    </source>
</evidence>
<keyword evidence="4" id="KW-1185">Reference proteome</keyword>
<evidence type="ECO:0000313" key="4">
    <source>
        <dbReference type="Proteomes" id="UP001161017"/>
    </source>
</evidence>
<evidence type="ECO:0000256" key="1">
    <source>
        <dbReference type="SAM" id="Coils"/>
    </source>
</evidence>
<reference evidence="3" key="1">
    <citation type="journal article" date="2023" name="Genome Biol. Evol.">
        <title>First Whole Genome Sequence and Flow Cytometry Genome Size Data for the Lichen-Forming Fungus Ramalina farinacea (Ascomycota).</title>
        <authorList>
            <person name="Llewellyn T."/>
            <person name="Mian S."/>
            <person name="Hill R."/>
            <person name="Leitch I.J."/>
            <person name="Gaya E."/>
        </authorList>
    </citation>
    <scope>NUCLEOTIDE SEQUENCE</scope>
    <source>
        <strain evidence="3">LIQ254RAFAR</strain>
    </source>
</reference>
<evidence type="ECO:0000256" key="2">
    <source>
        <dbReference type="SAM" id="MobiDB-lite"/>
    </source>
</evidence>
<dbReference type="Proteomes" id="UP001161017">
    <property type="component" value="Unassembled WGS sequence"/>
</dbReference>
<name>A0AA43QK54_9LECA</name>
<proteinExistence type="predicted"/>
<feature type="coiled-coil region" evidence="1">
    <location>
        <begin position="21"/>
        <end position="48"/>
    </location>
</feature>
<dbReference type="EMBL" id="JAPUFD010000006">
    <property type="protein sequence ID" value="MDI1487993.1"/>
    <property type="molecule type" value="Genomic_DNA"/>
</dbReference>